<evidence type="ECO:0000313" key="3">
    <source>
        <dbReference type="Proteomes" id="UP000722336"/>
    </source>
</evidence>
<feature type="region of interest" description="Disordered" evidence="1">
    <location>
        <begin position="33"/>
        <end position="52"/>
    </location>
</feature>
<gene>
    <name evidence="2" type="ORF">KCG44_14210</name>
</gene>
<protein>
    <submittedName>
        <fullName evidence="2">Uncharacterized protein</fullName>
    </submittedName>
</protein>
<dbReference type="EMBL" id="JAGSPA010000006">
    <property type="protein sequence ID" value="MBV7257936.1"/>
    <property type="molecule type" value="Genomic_DNA"/>
</dbReference>
<keyword evidence="3" id="KW-1185">Reference proteome</keyword>
<evidence type="ECO:0000313" key="2">
    <source>
        <dbReference type="EMBL" id="MBV7257936.1"/>
    </source>
</evidence>
<sequence length="52" mass="5581">MPLYSERLFRALRGGTMRAPEIQGGRRRMLAPVGGNALESDLGTGPSAKLQP</sequence>
<accession>A0ABS6SJ04</accession>
<dbReference type="Proteomes" id="UP000722336">
    <property type="component" value="Unassembled WGS sequence"/>
</dbReference>
<reference evidence="2 3" key="1">
    <citation type="submission" date="2021-04" db="EMBL/GenBank/DDBJ databases">
        <authorList>
            <person name="Pira H."/>
            <person name="Risdian C."/>
            <person name="Wink J."/>
        </authorList>
    </citation>
    <scope>NUCLEOTIDE SEQUENCE [LARGE SCALE GENOMIC DNA]</scope>
    <source>
        <strain evidence="2 3">WHA3</strain>
    </source>
</reference>
<dbReference type="RefSeq" id="WP_218446785.1">
    <property type="nucleotide sequence ID" value="NZ_JAGSPA010000006.1"/>
</dbReference>
<evidence type="ECO:0000256" key="1">
    <source>
        <dbReference type="SAM" id="MobiDB-lite"/>
    </source>
</evidence>
<name>A0ABS6SJ04_9SPHN</name>
<organism evidence="2 3">
    <name type="scientific">Pacificimonas pallii</name>
    <dbReference type="NCBI Taxonomy" id="2827236"/>
    <lineage>
        <taxon>Bacteria</taxon>
        <taxon>Pseudomonadati</taxon>
        <taxon>Pseudomonadota</taxon>
        <taxon>Alphaproteobacteria</taxon>
        <taxon>Sphingomonadales</taxon>
        <taxon>Sphingosinicellaceae</taxon>
        <taxon>Pacificimonas</taxon>
    </lineage>
</organism>
<proteinExistence type="predicted"/>
<comment type="caution">
    <text evidence="2">The sequence shown here is derived from an EMBL/GenBank/DDBJ whole genome shotgun (WGS) entry which is preliminary data.</text>
</comment>